<proteinExistence type="predicted"/>
<dbReference type="HOGENOM" id="CLU_3329611_0_0_5"/>
<dbReference type="Proteomes" id="UP000010799">
    <property type="component" value="Chromosome"/>
</dbReference>
<dbReference type="KEGG" id="lcc:B488_08950"/>
<dbReference type="STRING" id="1215343.B488_08950"/>
<name>L0EVA2_LIBCB</name>
<accession>L0EVA2</accession>
<protein>
    <submittedName>
        <fullName evidence="1">Uncharacterized protein</fullName>
    </submittedName>
</protein>
<organism evidence="1 2">
    <name type="scientific">Liberibacter crescens (strain BT-1)</name>
    <dbReference type="NCBI Taxonomy" id="1215343"/>
    <lineage>
        <taxon>Bacteria</taxon>
        <taxon>Pseudomonadati</taxon>
        <taxon>Pseudomonadota</taxon>
        <taxon>Alphaproteobacteria</taxon>
        <taxon>Hyphomicrobiales</taxon>
        <taxon>Rhizobiaceae</taxon>
        <taxon>Liberibacter</taxon>
    </lineage>
</organism>
<reference evidence="1 2" key="1">
    <citation type="journal article" date="2012" name="Stand. Genomic Sci.">
        <title>Complete genome sequence of Liberibacter crescens BT-1.</title>
        <authorList>
            <person name="Leonard M.T."/>
            <person name="Fagen J.R."/>
            <person name="Davis-Richardson A.G."/>
            <person name="Davis M.J."/>
            <person name="Triplett E.W."/>
        </authorList>
    </citation>
    <scope>NUCLEOTIDE SEQUENCE [LARGE SCALE GENOMIC DNA]</scope>
    <source>
        <strain evidence="1 2">BT-1</strain>
    </source>
</reference>
<keyword evidence="2" id="KW-1185">Reference proteome</keyword>
<evidence type="ECO:0000313" key="2">
    <source>
        <dbReference type="Proteomes" id="UP000010799"/>
    </source>
</evidence>
<dbReference type="EMBL" id="CP003789">
    <property type="protein sequence ID" value="AGA64887.1"/>
    <property type="molecule type" value="Genomic_DNA"/>
</dbReference>
<dbReference type="PATRIC" id="fig|1215343.11.peg.922"/>
<sequence length="38" mass="4169">MIDGLKILLGQTTYHTPTSLGLHQITKTLQNNKDMADG</sequence>
<dbReference type="AlphaFoldDB" id="L0EVA2"/>
<gene>
    <name evidence="1" type="ordered locus">B488_08950</name>
</gene>
<evidence type="ECO:0000313" key="1">
    <source>
        <dbReference type="EMBL" id="AGA64887.1"/>
    </source>
</evidence>